<evidence type="ECO:0000256" key="1">
    <source>
        <dbReference type="ARBA" id="ARBA00022617"/>
    </source>
</evidence>
<organism evidence="6 7">
    <name type="scientific">Stieleria varia</name>
    <dbReference type="NCBI Taxonomy" id="2528005"/>
    <lineage>
        <taxon>Bacteria</taxon>
        <taxon>Pseudomonadati</taxon>
        <taxon>Planctomycetota</taxon>
        <taxon>Planctomycetia</taxon>
        <taxon>Pirellulales</taxon>
        <taxon>Pirellulaceae</taxon>
        <taxon>Stieleria</taxon>
    </lineage>
</organism>
<reference evidence="6 7" key="1">
    <citation type="submission" date="2019-02" db="EMBL/GenBank/DDBJ databases">
        <title>Deep-cultivation of Planctomycetes and their phenomic and genomic characterization uncovers novel biology.</title>
        <authorList>
            <person name="Wiegand S."/>
            <person name="Jogler M."/>
            <person name="Boedeker C."/>
            <person name="Pinto D."/>
            <person name="Vollmers J."/>
            <person name="Rivas-Marin E."/>
            <person name="Kohn T."/>
            <person name="Peeters S.H."/>
            <person name="Heuer A."/>
            <person name="Rast P."/>
            <person name="Oberbeckmann S."/>
            <person name="Bunk B."/>
            <person name="Jeske O."/>
            <person name="Meyerdierks A."/>
            <person name="Storesund J.E."/>
            <person name="Kallscheuer N."/>
            <person name="Luecker S."/>
            <person name="Lage O.M."/>
            <person name="Pohl T."/>
            <person name="Merkel B.J."/>
            <person name="Hornburger P."/>
            <person name="Mueller R.-W."/>
            <person name="Bruemmer F."/>
            <person name="Labrenz M."/>
            <person name="Spormann A.M."/>
            <person name="Op Den Camp H."/>
            <person name="Overmann J."/>
            <person name="Amann R."/>
            <person name="Jetten M.S.M."/>
            <person name="Mascher T."/>
            <person name="Medema M.H."/>
            <person name="Devos D.P."/>
            <person name="Kaster A.-K."/>
            <person name="Ovreas L."/>
            <person name="Rohde M."/>
            <person name="Galperin M.Y."/>
            <person name="Jogler C."/>
        </authorList>
    </citation>
    <scope>NUCLEOTIDE SEQUENCE [LARGE SCALE GENOMIC DNA]</scope>
    <source>
        <strain evidence="6 7">Pla52n</strain>
    </source>
</reference>
<gene>
    <name evidence="6" type="ORF">Pla52n_41740</name>
</gene>
<dbReference type="GO" id="GO:0004130">
    <property type="term" value="F:cytochrome-c peroxidase activity"/>
    <property type="evidence" value="ECO:0007669"/>
    <property type="project" value="TreeGrafter"/>
</dbReference>
<dbReference type="GO" id="GO:0020037">
    <property type="term" value="F:heme binding"/>
    <property type="evidence" value="ECO:0007669"/>
    <property type="project" value="InterPro"/>
</dbReference>
<evidence type="ECO:0000256" key="3">
    <source>
        <dbReference type="ARBA" id="ARBA00023004"/>
    </source>
</evidence>
<dbReference type="EMBL" id="SJPN01000005">
    <property type="protein sequence ID" value="TWU00805.1"/>
    <property type="molecule type" value="Genomic_DNA"/>
</dbReference>
<evidence type="ECO:0000256" key="4">
    <source>
        <dbReference type="PROSITE-ProRule" id="PRU00433"/>
    </source>
</evidence>
<keyword evidence="2 4" id="KW-0479">Metal-binding</keyword>
<evidence type="ECO:0000259" key="5">
    <source>
        <dbReference type="PROSITE" id="PS51007"/>
    </source>
</evidence>
<dbReference type="SUPFAM" id="SSF46626">
    <property type="entry name" value="Cytochrome c"/>
    <property type="match status" value="1"/>
</dbReference>
<dbReference type="InterPro" id="IPR051395">
    <property type="entry name" value="Cytochrome_c_Peroxidase/MauG"/>
</dbReference>
<keyword evidence="3 4" id="KW-0408">Iron</keyword>
<dbReference type="Proteomes" id="UP000320176">
    <property type="component" value="Unassembled WGS sequence"/>
</dbReference>
<dbReference type="InterPro" id="IPR009056">
    <property type="entry name" value="Cyt_c-like_dom"/>
</dbReference>
<dbReference type="Gene3D" id="1.10.760.10">
    <property type="entry name" value="Cytochrome c-like domain"/>
    <property type="match status" value="1"/>
</dbReference>
<accession>A0A5C6AL97</accession>
<evidence type="ECO:0000313" key="7">
    <source>
        <dbReference type="Proteomes" id="UP000320176"/>
    </source>
</evidence>
<dbReference type="InterPro" id="IPR036909">
    <property type="entry name" value="Cyt_c-like_dom_sf"/>
</dbReference>
<dbReference type="GO" id="GO:0009055">
    <property type="term" value="F:electron transfer activity"/>
    <property type="evidence" value="ECO:0007669"/>
    <property type="project" value="InterPro"/>
</dbReference>
<name>A0A5C6AL97_9BACT</name>
<dbReference type="Pfam" id="PF21419">
    <property type="entry name" value="RoxA-like_Cyt-c"/>
    <property type="match status" value="1"/>
</dbReference>
<protein>
    <submittedName>
        <fullName evidence="6">Cytochrome c</fullName>
    </submittedName>
</protein>
<dbReference type="PANTHER" id="PTHR30600">
    <property type="entry name" value="CYTOCHROME C PEROXIDASE-RELATED"/>
    <property type="match status" value="1"/>
</dbReference>
<sequence length="519" mass="58376">MILFRVSTVCDEIVFLQGVDSTRRYNEKTVLMQKIWQMMRPMSHSVPFKMRLFLSSRLAVVALLGIFLPCGSGDLQAVEPSEGRVGKAGFTPSAQRGYQFLTESAVLSSDFDQTTVDHLWTVWPQELRKQAESASPERRREMMFERYGLTPRPDDKSGKPLQYVVDDGGMWTMNCFSCHGGSVYGEPMPGAPNNRYALQTLTEEIAKSKASLGKLPGRMEMGSLFIPLGTTNGTTNAVVFGMGLMKSRDRDLNIVPSRPEFFTHHDMDAPPWWHFHKRPYIYIDGFAQKGHRGLMQFTLIPENGPAFYRRHEQDFKDVYAYISSLRAPKYTGVIDTLLAEQGRGVFQNNCAECHGTYGETWTYPNRRVPIDEIETDPVRLTALSTAGRTKYAESWFAHAGEAAEQETVVDPGGYVAPPLDGVWASAPYFHNGSVPTLWGVLNPSDRPTLWRPVSQALDEEKVGLDVESVDAIPSGVTDIAERRSFFDTRKFGKSNQGHDFPDRLSVDEKRAVLEYLKTL</sequence>
<feature type="domain" description="Cytochrome c" evidence="5">
    <location>
        <begin position="153"/>
        <end position="326"/>
    </location>
</feature>
<evidence type="ECO:0000256" key="2">
    <source>
        <dbReference type="ARBA" id="ARBA00022723"/>
    </source>
</evidence>
<proteinExistence type="predicted"/>
<dbReference type="PANTHER" id="PTHR30600:SF9">
    <property type="entry name" value="BLR7738 PROTEIN"/>
    <property type="match status" value="1"/>
</dbReference>
<dbReference type="GO" id="GO:0046872">
    <property type="term" value="F:metal ion binding"/>
    <property type="evidence" value="ECO:0007669"/>
    <property type="project" value="UniProtKB-KW"/>
</dbReference>
<comment type="caution">
    <text evidence="6">The sequence shown here is derived from an EMBL/GenBank/DDBJ whole genome shotgun (WGS) entry which is preliminary data.</text>
</comment>
<evidence type="ECO:0000313" key="6">
    <source>
        <dbReference type="EMBL" id="TWU00805.1"/>
    </source>
</evidence>
<keyword evidence="1 4" id="KW-0349">Heme</keyword>
<keyword evidence="7" id="KW-1185">Reference proteome</keyword>
<dbReference type="PROSITE" id="PS51007">
    <property type="entry name" value="CYTC"/>
    <property type="match status" value="2"/>
</dbReference>
<dbReference type="AlphaFoldDB" id="A0A5C6AL97"/>
<feature type="domain" description="Cytochrome c" evidence="5">
    <location>
        <begin position="337"/>
        <end position="519"/>
    </location>
</feature>